<dbReference type="AlphaFoldDB" id="A0ABD0LBV3"/>
<evidence type="ECO:0000313" key="1">
    <source>
        <dbReference type="EMBL" id="KAK7496437.1"/>
    </source>
</evidence>
<sequence length="111" mass="12819">MALVHGDCLIRLREKPLKHQGQGIEEPCITSQGPRHYQTREVANTLLYRIYLGRNVHLKWSQAHETDYAVSGHANWTHSAYRIHTRLKLRAKLPVCLDSFESDFELRIGGI</sequence>
<keyword evidence="2" id="KW-1185">Reference proteome</keyword>
<dbReference type="Proteomes" id="UP001519460">
    <property type="component" value="Unassembled WGS sequence"/>
</dbReference>
<protein>
    <submittedName>
        <fullName evidence="1">Uncharacterized protein</fullName>
    </submittedName>
</protein>
<organism evidence="1 2">
    <name type="scientific">Batillaria attramentaria</name>
    <dbReference type="NCBI Taxonomy" id="370345"/>
    <lineage>
        <taxon>Eukaryota</taxon>
        <taxon>Metazoa</taxon>
        <taxon>Spiralia</taxon>
        <taxon>Lophotrochozoa</taxon>
        <taxon>Mollusca</taxon>
        <taxon>Gastropoda</taxon>
        <taxon>Caenogastropoda</taxon>
        <taxon>Sorbeoconcha</taxon>
        <taxon>Cerithioidea</taxon>
        <taxon>Batillariidae</taxon>
        <taxon>Batillaria</taxon>
    </lineage>
</organism>
<evidence type="ECO:0000313" key="2">
    <source>
        <dbReference type="Proteomes" id="UP001519460"/>
    </source>
</evidence>
<gene>
    <name evidence="1" type="ORF">BaRGS_00012359</name>
</gene>
<name>A0ABD0LBV3_9CAEN</name>
<dbReference type="EMBL" id="JACVVK020000067">
    <property type="protein sequence ID" value="KAK7496437.1"/>
    <property type="molecule type" value="Genomic_DNA"/>
</dbReference>
<proteinExistence type="predicted"/>
<reference evidence="1 2" key="1">
    <citation type="journal article" date="2023" name="Sci. Data">
        <title>Genome assembly of the Korean intertidal mud-creeper Batillaria attramentaria.</title>
        <authorList>
            <person name="Patra A.K."/>
            <person name="Ho P.T."/>
            <person name="Jun S."/>
            <person name="Lee S.J."/>
            <person name="Kim Y."/>
            <person name="Won Y.J."/>
        </authorList>
    </citation>
    <scope>NUCLEOTIDE SEQUENCE [LARGE SCALE GENOMIC DNA]</scope>
    <source>
        <strain evidence="1">Wonlab-2016</strain>
    </source>
</reference>
<accession>A0ABD0LBV3</accession>
<comment type="caution">
    <text evidence="1">The sequence shown here is derived from an EMBL/GenBank/DDBJ whole genome shotgun (WGS) entry which is preliminary data.</text>
</comment>